<accession>A0A8J7P9T8</accession>
<dbReference type="Pfam" id="PF06949">
    <property type="entry name" value="DUF1292"/>
    <property type="match status" value="1"/>
</dbReference>
<dbReference type="InterPro" id="IPR009711">
    <property type="entry name" value="UPF0473"/>
</dbReference>
<protein>
    <submittedName>
        <fullName evidence="1">DUF1292 domain-containing protein</fullName>
    </submittedName>
</protein>
<dbReference type="Proteomes" id="UP000664277">
    <property type="component" value="Unassembled WGS sequence"/>
</dbReference>
<dbReference type="EMBL" id="JAFLCK010000008">
    <property type="protein sequence ID" value="MBN8660142.1"/>
    <property type="molecule type" value="Genomic_DNA"/>
</dbReference>
<reference evidence="1" key="1">
    <citation type="submission" date="2021-02" db="EMBL/GenBank/DDBJ databases">
        <title>Genome-Resolved Metagenomics of a Microbial Community Performing Photosynthetic Biological Nutrient Removal.</title>
        <authorList>
            <person name="Mcdaniel E.A."/>
        </authorList>
    </citation>
    <scope>NUCLEOTIDE SEQUENCE</scope>
    <source>
        <strain evidence="1">UWPOB_OBS1</strain>
    </source>
</reference>
<dbReference type="AlphaFoldDB" id="A0A8J7P9T8"/>
<name>A0A8J7P9T8_9BACT</name>
<evidence type="ECO:0000313" key="2">
    <source>
        <dbReference type="Proteomes" id="UP000664277"/>
    </source>
</evidence>
<sequence>MSEAQAAAGGNSAGTGENTTIFILEGEDGSSYKCQFLDRFELDGNDYAVLLKVAEGEEDEEELDEDEQPLVIMRVNESESQTVFQVIESEEEFDKVVAFVEEMVEAESGAMGDEDEE</sequence>
<gene>
    <name evidence="1" type="ORF">J0M35_07245</name>
</gene>
<dbReference type="GO" id="GO:0007165">
    <property type="term" value="P:signal transduction"/>
    <property type="evidence" value="ECO:0007669"/>
    <property type="project" value="InterPro"/>
</dbReference>
<organism evidence="1 2">
    <name type="scientific">Candidatus Obscuribacter phosphatis</name>
    <dbReference type="NCBI Taxonomy" id="1906157"/>
    <lineage>
        <taxon>Bacteria</taxon>
        <taxon>Bacillati</taxon>
        <taxon>Candidatus Melainabacteria</taxon>
        <taxon>Candidatus Obscuribacterales</taxon>
        <taxon>Candidatus Obscuribacteraceae</taxon>
        <taxon>Candidatus Obscuribacter</taxon>
    </lineage>
</organism>
<comment type="caution">
    <text evidence="1">The sequence shown here is derived from an EMBL/GenBank/DDBJ whole genome shotgun (WGS) entry which is preliminary data.</text>
</comment>
<proteinExistence type="predicted"/>
<evidence type="ECO:0000313" key="1">
    <source>
        <dbReference type="EMBL" id="MBN8660142.1"/>
    </source>
</evidence>